<dbReference type="AlphaFoldDB" id="A0A834XFU7"/>
<accession>A0A834XFU7</accession>
<keyword evidence="1" id="KW-1133">Transmembrane helix</keyword>
<name>A0A834XFU7_9FABA</name>
<comment type="caution">
    <text evidence="2">The sequence shown here is derived from an EMBL/GenBank/DDBJ whole genome shotgun (WGS) entry which is preliminary data.</text>
</comment>
<dbReference type="Proteomes" id="UP000634136">
    <property type="component" value="Unassembled WGS sequence"/>
</dbReference>
<dbReference type="EMBL" id="JAAIUW010000001">
    <property type="protein sequence ID" value="KAF7844494.1"/>
    <property type="molecule type" value="Genomic_DNA"/>
</dbReference>
<evidence type="ECO:0000256" key="1">
    <source>
        <dbReference type="SAM" id="Phobius"/>
    </source>
</evidence>
<evidence type="ECO:0000313" key="2">
    <source>
        <dbReference type="EMBL" id="KAF7844494.1"/>
    </source>
</evidence>
<sequence length="67" mass="7522">MPLLDLGKILNLPQFGGIPQWAVEICFLLAVLLMKRIFTTRSMATGRETDILICLQGTYFHLLMAAL</sequence>
<keyword evidence="3" id="KW-1185">Reference proteome</keyword>
<feature type="transmembrane region" description="Helical" evidence="1">
    <location>
        <begin position="20"/>
        <end position="38"/>
    </location>
</feature>
<reference evidence="2" key="1">
    <citation type="submission" date="2020-09" db="EMBL/GenBank/DDBJ databases">
        <title>Genome-Enabled Discovery of Anthraquinone Biosynthesis in Senna tora.</title>
        <authorList>
            <person name="Kang S.-H."/>
            <person name="Pandey R.P."/>
            <person name="Lee C.-M."/>
            <person name="Sim J.-S."/>
            <person name="Jeong J.-T."/>
            <person name="Choi B.-S."/>
            <person name="Jung M."/>
            <person name="Ginzburg D."/>
            <person name="Zhao K."/>
            <person name="Won S.Y."/>
            <person name="Oh T.-J."/>
            <person name="Yu Y."/>
            <person name="Kim N.-H."/>
            <person name="Lee O.R."/>
            <person name="Lee T.-H."/>
            <person name="Bashyal P."/>
            <person name="Kim T.-S."/>
            <person name="Lee W.-H."/>
            <person name="Kawkins C."/>
            <person name="Kim C.-K."/>
            <person name="Kim J.S."/>
            <person name="Ahn B.O."/>
            <person name="Rhee S.Y."/>
            <person name="Sohng J.K."/>
        </authorList>
    </citation>
    <scope>NUCLEOTIDE SEQUENCE</scope>
    <source>
        <tissue evidence="2">Leaf</tissue>
    </source>
</reference>
<evidence type="ECO:0000313" key="3">
    <source>
        <dbReference type="Proteomes" id="UP000634136"/>
    </source>
</evidence>
<organism evidence="2 3">
    <name type="scientific">Senna tora</name>
    <dbReference type="NCBI Taxonomy" id="362788"/>
    <lineage>
        <taxon>Eukaryota</taxon>
        <taxon>Viridiplantae</taxon>
        <taxon>Streptophyta</taxon>
        <taxon>Embryophyta</taxon>
        <taxon>Tracheophyta</taxon>
        <taxon>Spermatophyta</taxon>
        <taxon>Magnoliopsida</taxon>
        <taxon>eudicotyledons</taxon>
        <taxon>Gunneridae</taxon>
        <taxon>Pentapetalae</taxon>
        <taxon>rosids</taxon>
        <taxon>fabids</taxon>
        <taxon>Fabales</taxon>
        <taxon>Fabaceae</taxon>
        <taxon>Caesalpinioideae</taxon>
        <taxon>Cassia clade</taxon>
        <taxon>Senna</taxon>
    </lineage>
</organism>
<keyword evidence="1" id="KW-0812">Transmembrane</keyword>
<gene>
    <name evidence="2" type="ORF">G2W53_001399</name>
</gene>
<keyword evidence="1" id="KW-0472">Membrane</keyword>
<proteinExistence type="predicted"/>
<protein>
    <submittedName>
        <fullName evidence="2">Inositol oxygenase 5</fullName>
    </submittedName>
</protein>